<proteinExistence type="inferred from homology"/>
<feature type="transmembrane region" description="Helical" evidence="17">
    <location>
        <begin position="198"/>
        <end position="219"/>
    </location>
</feature>
<dbReference type="GO" id="GO:0051301">
    <property type="term" value="P:cell division"/>
    <property type="evidence" value="ECO:0007669"/>
    <property type="project" value="UniProtKB-KW"/>
</dbReference>
<dbReference type="Pfam" id="PF09397">
    <property type="entry name" value="FtsK_gamma"/>
    <property type="match status" value="1"/>
</dbReference>
<keyword evidence="3" id="KW-1003">Cell membrane</keyword>
<dbReference type="Pfam" id="PF17854">
    <property type="entry name" value="FtsK_alpha"/>
    <property type="match status" value="1"/>
</dbReference>
<feature type="domain" description="FtsK" evidence="18">
    <location>
        <begin position="434"/>
        <end position="636"/>
    </location>
</feature>
<feature type="region of interest" description="Disordered" evidence="16">
    <location>
        <begin position="276"/>
        <end position="295"/>
    </location>
</feature>
<dbReference type="PROSITE" id="PS50901">
    <property type="entry name" value="FTSK"/>
    <property type="match status" value="1"/>
</dbReference>
<dbReference type="Gene3D" id="1.10.10.10">
    <property type="entry name" value="Winged helix-like DNA-binding domain superfamily/Winged helix DNA-binding domain"/>
    <property type="match status" value="1"/>
</dbReference>
<comment type="similarity">
    <text evidence="2">Belongs to the FtsK/SpoIIIE/SftA family.</text>
</comment>
<reference evidence="19 20" key="1">
    <citation type="journal article" date="2017" name="ISME J.">
        <title>Energy and carbon metabolisms in a deep terrestrial subsurface fluid microbial community.</title>
        <authorList>
            <person name="Momper L."/>
            <person name="Jungbluth S.P."/>
            <person name="Lee M.D."/>
            <person name="Amend J.P."/>
        </authorList>
    </citation>
    <scope>NUCLEOTIDE SEQUENCE [LARGE SCALE GENOMIC DNA]</scope>
    <source>
        <strain evidence="19">SURF_26</strain>
    </source>
</reference>
<gene>
    <name evidence="19" type="ORF">C4541_07230</name>
</gene>
<evidence type="ECO:0000259" key="18">
    <source>
        <dbReference type="PROSITE" id="PS50901"/>
    </source>
</evidence>
<dbReference type="Gene3D" id="3.40.50.300">
    <property type="entry name" value="P-loop containing nucleotide triphosphate hydrolases"/>
    <property type="match status" value="1"/>
</dbReference>
<dbReference type="AlphaFoldDB" id="A0A3A4R1P6"/>
<sequence length="772" mass="84872">MASKTVRNNNETENSISHILNKFKEVWAALILLFSIYLLLSYLTYNEADLSTFTGSAHDGVIHNFFGITGAYTAYLNLICFGFAAYVPPFYFFIWAIRSFFCGFTITWTRIYTKTLLFIAILLSATICVQMANTYIPLSLQSILPVTESGGIVGSFIATKFAGIYLGFYGSIVISAFVFIAASLLITDGWPLVVFKWILYKLLQLFIVFYNSIVTIVTYCRDDLSKKSSSTPVKIPEKKKTKPVFLPDDDDDDLDNEPEPKAQKISQPFEAKITTNTPSTVELPPPPQTQKHGSGQIFELPPVTLLEKPKQPKESDVTASLKNKAELLQNTLAEFGIEVNVSEITRGPVITRYELTLAPGIKVQKITGLTDDIALAMKTPNIRIIAPIPGKSAVGIEVPNDLKAIVSLRDLLCSQEFINTKAALPLALGKDVSGASIITDMTAAPHLLIAGATGSGKSVCLNSIIMSLVYSCSPDKLKFIMVDPKKVELVQYNDLPHMITPVITNPKKAAPALLWLVTEMEKRYQILADAGVRNIKGFNTLPEDNRIAAAGGDQQIIVSGMMSYILVILDELADLMMVAQDEIEDAITRLAQLSRAVGIHLILATQRPSVNVITGVIKANFPVRISFKVSSKVDSRTVLDANGAEALLGNGDFLFLPPGTSKLIRGQGTYVSDAEIHRVVKFVNDQVKEDDVEFIDIFSQDTPNGEPLDDFEDELYDQAVEMVKLTQQASASMLQRKLRVGYARAARLIDIMEANGVVGPHRGSKPREIIEE</sequence>
<feature type="transmembrane region" description="Helical" evidence="17">
    <location>
        <begin position="26"/>
        <end position="45"/>
    </location>
</feature>
<comment type="subunit">
    <text evidence="13">Homohexamer. Forms a ring that surrounds DNA.</text>
</comment>
<keyword evidence="8 14" id="KW-0067">ATP-binding</keyword>
<protein>
    <submittedName>
        <fullName evidence="19">DNA translocase FtsK</fullName>
    </submittedName>
</protein>
<keyword evidence="10" id="KW-0238">DNA-binding</keyword>
<dbReference type="SUPFAM" id="SSF46785">
    <property type="entry name" value="Winged helix' DNA-binding domain"/>
    <property type="match status" value="1"/>
</dbReference>
<dbReference type="GO" id="GO:0003677">
    <property type="term" value="F:DNA binding"/>
    <property type="evidence" value="ECO:0007669"/>
    <property type="project" value="UniProtKB-KW"/>
</dbReference>
<feature type="transmembrane region" description="Helical" evidence="17">
    <location>
        <begin position="116"/>
        <end position="136"/>
    </location>
</feature>
<dbReference type="SMART" id="SM00843">
    <property type="entry name" value="Ftsk_gamma"/>
    <property type="match status" value="1"/>
</dbReference>
<evidence type="ECO:0000313" key="19">
    <source>
        <dbReference type="EMBL" id="RJP58902.1"/>
    </source>
</evidence>
<feature type="binding site" evidence="14">
    <location>
        <begin position="451"/>
        <end position="458"/>
    </location>
    <ligand>
        <name>ATP</name>
        <dbReference type="ChEBI" id="CHEBI:30616"/>
    </ligand>
</feature>
<dbReference type="PANTHER" id="PTHR22683:SF41">
    <property type="entry name" value="DNA TRANSLOCASE FTSK"/>
    <property type="match status" value="1"/>
</dbReference>
<dbReference type="Gene3D" id="3.30.980.40">
    <property type="match status" value="1"/>
</dbReference>
<keyword evidence="6 14" id="KW-0547">Nucleotide-binding</keyword>
<keyword evidence="9 17" id="KW-1133">Transmembrane helix</keyword>
<dbReference type="SUPFAM" id="SSF52540">
    <property type="entry name" value="P-loop containing nucleoside triphosphate hydrolases"/>
    <property type="match status" value="1"/>
</dbReference>
<feature type="region of interest" description="Disordered" evidence="16">
    <location>
        <begin position="241"/>
        <end position="268"/>
    </location>
</feature>
<keyword evidence="15" id="KW-0175">Coiled coil</keyword>
<evidence type="ECO:0000256" key="9">
    <source>
        <dbReference type="ARBA" id="ARBA00022989"/>
    </source>
</evidence>
<dbReference type="InterPro" id="IPR050206">
    <property type="entry name" value="FtsK/SpoIIIE/SftA"/>
</dbReference>
<evidence type="ECO:0000256" key="11">
    <source>
        <dbReference type="ARBA" id="ARBA00023136"/>
    </source>
</evidence>
<evidence type="ECO:0000256" key="1">
    <source>
        <dbReference type="ARBA" id="ARBA00004651"/>
    </source>
</evidence>
<dbReference type="GO" id="GO:0005886">
    <property type="term" value="C:plasma membrane"/>
    <property type="evidence" value="ECO:0007669"/>
    <property type="project" value="UniProtKB-SubCell"/>
</dbReference>
<evidence type="ECO:0000256" key="5">
    <source>
        <dbReference type="ARBA" id="ARBA00022692"/>
    </source>
</evidence>
<evidence type="ECO:0000256" key="2">
    <source>
        <dbReference type="ARBA" id="ARBA00006474"/>
    </source>
</evidence>
<evidence type="ECO:0000313" key="20">
    <source>
        <dbReference type="Proteomes" id="UP000266426"/>
    </source>
</evidence>
<organism evidence="19 20">
    <name type="scientific">Candidatus Auribacter fodinae</name>
    <dbReference type="NCBI Taxonomy" id="2093366"/>
    <lineage>
        <taxon>Bacteria</taxon>
        <taxon>Pseudomonadati</taxon>
        <taxon>Candidatus Auribacterota</taxon>
        <taxon>Candidatus Auribacteria</taxon>
        <taxon>Candidatus Auribacterales</taxon>
        <taxon>Candidatus Auribacteraceae</taxon>
        <taxon>Candidatus Auribacter</taxon>
    </lineage>
</organism>
<feature type="transmembrane region" description="Helical" evidence="17">
    <location>
        <begin position="65"/>
        <end position="84"/>
    </location>
</feature>
<keyword evidence="4" id="KW-0132">Cell division</keyword>
<keyword evidence="11 17" id="KW-0472">Membrane</keyword>
<evidence type="ECO:0000256" key="6">
    <source>
        <dbReference type="ARBA" id="ARBA00022741"/>
    </source>
</evidence>
<evidence type="ECO:0000256" key="14">
    <source>
        <dbReference type="PROSITE-ProRule" id="PRU00289"/>
    </source>
</evidence>
<dbReference type="Pfam" id="PF01580">
    <property type="entry name" value="FtsK_SpoIIIE"/>
    <property type="match status" value="1"/>
</dbReference>
<dbReference type="InterPro" id="IPR003593">
    <property type="entry name" value="AAA+_ATPase"/>
</dbReference>
<evidence type="ECO:0000256" key="16">
    <source>
        <dbReference type="SAM" id="MobiDB-lite"/>
    </source>
</evidence>
<evidence type="ECO:0000256" key="8">
    <source>
        <dbReference type="ARBA" id="ARBA00022840"/>
    </source>
</evidence>
<evidence type="ECO:0000256" key="12">
    <source>
        <dbReference type="ARBA" id="ARBA00023306"/>
    </source>
</evidence>
<feature type="compositionally biased region" description="Acidic residues" evidence="16">
    <location>
        <begin position="247"/>
        <end position="257"/>
    </location>
</feature>
<evidence type="ECO:0000256" key="10">
    <source>
        <dbReference type="ARBA" id="ARBA00023125"/>
    </source>
</evidence>
<dbReference type="Pfam" id="PF13491">
    <property type="entry name" value="FtsK_4TM"/>
    <property type="match status" value="1"/>
</dbReference>
<evidence type="ECO:0000256" key="7">
    <source>
        <dbReference type="ARBA" id="ARBA00022829"/>
    </source>
</evidence>
<evidence type="ECO:0000256" key="4">
    <source>
        <dbReference type="ARBA" id="ARBA00022618"/>
    </source>
</evidence>
<keyword evidence="12" id="KW-0131">Cell cycle</keyword>
<dbReference type="EMBL" id="QZJZ01000059">
    <property type="protein sequence ID" value="RJP58902.1"/>
    <property type="molecule type" value="Genomic_DNA"/>
</dbReference>
<accession>A0A3A4R1P6</accession>
<dbReference type="InterPro" id="IPR027417">
    <property type="entry name" value="P-loop_NTPase"/>
</dbReference>
<dbReference type="InterPro" id="IPR041027">
    <property type="entry name" value="FtsK_alpha"/>
</dbReference>
<feature type="transmembrane region" description="Helical" evidence="17">
    <location>
        <begin position="164"/>
        <end position="186"/>
    </location>
</feature>
<keyword evidence="7" id="KW-0159">Chromosome partition</keyword>
<feature type="coiled-coil region" evidence="15">
    <location>
        <begin position="569"/>
        <end position="596"/>
    </location>
</feature>
<dbReference type="GO" id="GO:0005524">
    <property type="term" value="F:ATP binding"/>
    <property type="evidence" value="ECO:0007669"/>
    <property type="project" value="UniProtKB-UniRule"/>
</dbReference>
<name>A0A3A4R1P6_9BACT</name>
<dbReference type="InterPro" id="IPR002543">
    <property type="entry name" value="FtsK_dom"/>
</dbReference>
<dbReference type="InterPro" id="IPR036388">
    <property type="entry name" value="WH-like_DNA-bd_sf"/>
</dbReference>
<dbReference type="GO" id="GO:0007059">
    <property type="term" value="P:chromosome segregation"/>
    <property type="evidence" value="ECO:0007669"/>
    <property type="project" value="UniProtKB-KW"/>
</dbReference>
<evidence type="ECO:0000256" key="13">
    <source>
        <dbReference type="ARBA" id="ARBA00025923"/>
    </source>
</evidence>
<dbReference type="InterPro" id="IPR025199">
    <property type="entry name" value="FtsK_4TM"/>
</dbReference>
<keyword evidence="5 17" id="KW-0812">Transmembrane</keyword>
<dbReference type="InterPro" id="IPR018541">
    <property type="entry name" value="Ftsk_gamma"/>
</dbReference>
<evidence type="ECO:0000256" key="17">
    <source>
        <dbReference type="SAM" id="Phobius"/>
    </source>
</evidence>
<dbReference type="SMART" id="SM00382">
    <property type="entry name" value="AAA"/>
    <property type="match status" value="1"/>
</dbReference>
<evidence type="ECO:0000256" key="3">
    <source>
        <dbReference type="ARBA" id="ARBA00022475"/>
    </source>
</evidence>
<comment type="subcellular location">
    <subcellularLocation>
        <location evidence="1">Cell membrane</location>
        <topology evidence="1">Multi-pass membrane protein</topology>
    </subcellularLocation>
</comment>
<dbReference type="Proteomes" id="UP000266426">
    <property type="component" value="Unassembled WGS sequence"/>
</dbReference>
<dbReference type="PANTHER" id="PTHR22683">
    <property type="entry name" value="SPORULATION PROTEIN RELATED"/>
    <property type="match status" value="1"/>
</dbReference>
<evidence type="ECO:0000256" key="15">
    <source>
        <dbReference type="SAM" id="Coils"/>
    </source>
</evidence>
<comment type="caution">
    <text evidence="19">The sequence shown here is derived from an EMBL/GenBank/DDBJ whole genome shotgun (WGS) entry which is preliminary data.</text>
</comment>
<dbReference type="InterPro" id="IPR036390">
    <property type="entry name" value="WH_DNA-bd_sf"/>
</dbReference>